<evidence type="ECO:0000313" key="2">
    <source>
        <dbReference type="Proteomes" id="UP000315010"/>
    </source>
</evidence>
<evidence type="ECO:0000313" key="1">
    <source>
        <dbReference type="EMBL" id="TWT79710.1"/>
    </source>
</evidence>
<dbReference type="AlphaFoldDB" id="A0A5C5YXU4"/>
<sequence length="86" mass="9978">MDPFADAYTRNLVVRNGDLPLPIRPLSAGQTQKEQAKTIEYWDGWPTEPIPCDNASDQRIGLWLSARHKFLRECVRWHPLHAVRLN</sequence>
<gene>
    <name evidence="1" type="ORF">CA13_11170</name>
</gene>
<proteinExistence type="predicted"/>
<dbReference type="EMBL" id="SJPJ01000001">
    <property type="protein sequence ID" value="TWT79710.1"/>
    <property type="molecule type" value="Genomic_DNA"/>
</dbReference>
<organism evidence="1 2">
    <name type="scientific">Novipirellula herctigrandis</name>
    <dbReference type="NCBI Taxonomy" id="2527986"/>
    <lineage>
        <taxon>Bacteria</taxon>
        <taxon>Pseudomonadati</taxon>
        <taxon>Planctomycetota</taxon>
        <taxon>Planctomycetia</taxon>
        <taxon>Pirellulales</taxon>
        <taxon>Pirellulaceae</taxon>
        <taxon>Novipirellula</taxon>
    </lineage>
</organism>
<protein>
    <submittedName>
        <fullName evidence="1">Uncharacterized protein</fullName>
    </submittedName>
</protein>
<accession>A0A5C5YXU4</accession>
<reference evidence="1 2" key="1">
    <citation type="submission" date="2019-02" db="EMBL/GenBank/DDBJ databases">
        <title>Deep-cultivation of Planctomycetes and their phenomic and genomic characterization uncovers novel biology.</title>
        <authorList>
            <person name="Wiegand S."/>
            <person name="Jogler M."/>
            <person name="Boedeker C."/>
            <person name="Pinto D."/>
            <person name="Vollmers J."/>
            <person name="Rivas-Marin E."/>
            <person name="Kohn T."/>
            <person name="Peeters S.H."/>
            <person name="Heuer A."/>
            <person name="Rast P."/>
            <person name="Oberbeckmann S."/>
            <person name="Bunk B."/>
            <person name="Jeske O."/>
            <person name="Meyerdierks A."/>
            <person name="Storesund J.E."/>
            <person name="Kallscheuer N."/>
            <person name="Luecker S."/>
            <person name="Lage O.M."/>
            <person name="Pohl T."/>
            <person name="Merkel B.J."/>
            <person name="Hornburger P."/>
            <person name="Mueller R.-W."/>
            <person name="Bruemmer F."/>
            <person name="Labrenz M."/>
            <person name="Spormann A.M."/>
            <person name="Op Den Camp H."/>
            <person name="Overmann J."/>
            <person name="Amann R."/>
            <person name="Jetten M.S.M."/>
            <person name="Mascher T."/>
            <person name="Medema M.H."/>
            <person name="Devos D.P."/>
            <person name="Kaster A.-K."/>
            <person name="Ovreas L."/>
            <person name="Rohde M."/>
            <person name="Galperin M.Y."/>
            <person name="Jogler C."/>
        </authorList>
    </citation>
    <scope>NUCLEOTIDE SEQUENCE [LARGE SCALE GENOMIC DNA]</scope>
    <source>
        <strain evidence="1 2">CA13</strain>
    </source>
</reference>
<name>A0A5C5YXU4_9BACT</name>
<comment type="caution">
    <text evidence="1">The sequence shown here is derived from an EMBL/GenBank/DDBJ whole genome shotgun (WGS) entry which is preliminary data.</text>
</comment>
<dbReference type="Proteomes" id="UP000315010">
    <property type="component" value="Unassembled WGS sequence"/>
</dbReference>
<keyword evidence="2" id="KW-1185">Reference proteome</keyword>